<evidence type="ECO:0000313" key="4">
    <source>
        <dbReference type="Proteomes" id="UP000000390"/>
    </source>
</evidence>
<organism evidence="2 4">
    <name type="scientific">Halalkalicoccus jeotgali (strain DSM 18796 / CECT 7217 / JCM 14584 / KCTC 4019 / B3)</name>
    <dbReference type="NCBI Taxonomy" id="795797"/>
    <lineage>
        <taxon>Archaea</taxon>
        <taxon>Methanobacteriati</taxon>
        <taxon>Methanobacteriota</taxon>
        <taxon>Stenosarchaea group</taxon>
        <taxon>Halobacteria</taxon>
        <taxon>Halobacteriales</taxon>
        <taxon>Halococcaceae</taxon>
        <taxon>Halalkalicoccus</taxon>
    </lineage>
</organism>
<gene>
    <name evidence="2" type="ordered locus">HacjB3_04025</name>
    <name evidence="3" type="ORF">C497_15268</name>
</gene>
<dbReference type="eggNOG" id="arCOG06355">
    <property type="taxonomic scope" value="Archaea"/>
</dbReference>
<dbReference type="EMBL" id="AOHV01000040">
    <property type="protein sequence ID" value="ELY34622.1"/>
    <property type="molecule type" value="Genomic_DNA"/>
</dbReference>
<sequence length="61" mass="6739">MTLADVSFDAGPAIVTRLVLGNLLVAVVLTAVGYVGALRFVHEYRRREARFGDFLSERLSE</sequence>
<dbReference type="EMBL" id="CP002062">
    <property type="protein sequence ID" value="ADJ14196.1"/>
    <property type="molecule type" value="Genomic_DNA"/>
</dbReference>
<protein>
    <submittedName>
        <fullName evidence="2">Uncharacterized protein</fullName>
    </submittedName>
</protein>
<dbReference type="Proteomes" id="UP000011645">
    <property type="component" value="Unassembled WGS sequence"/>
</dbReference>
<reference evidence="2 4" key="1">
    <citation type="journal article" date="2010" name="J. Bacteriol.">
        <title>Complete genome sequence of Halalkalicoccus jeotgali B3(T), an extremely halophilic archaeon.</title>
        <authorList>
            <person name="Roh S.W."/>
            <person name="Nam Y.D."/>
            <person name="Nam S.H."/>
            <person name="Choi S.H."/>
            <person name="Park H.S."/>
            <person name="Bae J.W."/>
        </authorList>
    </citation>
    <scope>NUCLEOTIDE SEQUENCE [LARGE SCALE GENOMIC DNA]</scope>
    <source>
        <strain evidence="2">B3</strain>
        <strain evidence="4">DSM 18796 / CECT 7217 / JCM 14584 / KCTC 4019 / B3</strain>
    </source>
</reference>
<evidence type="ECO:0000313" key="5">
    <source>
        <dbReference type="Proteomes" id="UP000011645"/>
    </source>
</evidence>
<dbReference type="KEGG" id="hje:HacjB3_04025"/>
<dbReference type="AlphaFoldDB" id="D8J883"/>
<keyword evidence="1" id="KW-1133">Transmembrane helix</keyword>
<dbReference type="Proteomes" id="UP000000390">
    <property type="component" value="Chromosome"/>
</dbReference>
<name>D8J883_HALJB</name>
<evidence type="ECO:0000256" key="1">
    <source>
        <dbReference type="SAM" id="Phobius"/>
    </source>
</evidence>
<keyword evidence="1" id="KW-0812">Transmembrane</keyword>
<dbReference type="RefSeq" id="WP_008417821.1">
    <property type="nucleotide sequence ID" value="NC_014297.1"/>
</dbReference>
<dbReference type="PATRIC" id="fig|795797.18.peg.810"/>
<keyword evidence="5" id="KW-1185">Reference proteome</keyword>
<dbReference type="HOGENOM" id="CLU_2911374_0_0_2"/>
<evidence type="ECO:0000313" key="2">
    <source>
        <dbReference type="EMBL" id="ADJ14196.1"/>
    </source>
</evidence>
<evidence type="ECO:0000313" key="3">
    <source>
        <dbReference type="EMBL" id="ELY34622.1"/>
    </source>
</evidence>
<dbReference type="GeneID" id="70692654"/>
<accession>D8J883</accession>
<feature type="transmembrane region" description="Helical" evidence="1">
    <location>
        <begin position="20"/>
        <end position="41"/>
    </location>
</feature>
<proteinExistence type="predicted"/>
<reference evidence="3 5" key="2">
    <citation type="journal article" date="2014" name="PLoS Genet.">
        <title>Phylogenetically driven sequencing of extremely halophilic archaea reveals strategies for static and dynamic osmo-response.</title>
        <authorList>
            <person name="Becker E.A."/>
            <person name="Seitzer P.M."/>
            <person name="Tritt A."/>
            <person name="Larsen D."/>
            <person name="Krusor M."/>
            <person name="Yao A.I."/>
            <person name="Wu D."/>
            <person name="Madern D."/>
            <person name="Eisen J.A."/>
            <person name="Darling A.E."/>
            <person name="Facciotti M.T."/>
        </authorList>
    </citation>
    <scope>NUCLEOTIDE SEQUENCE [LARGE SCALE GENOMIC DNA]</scope>
    <source>
        <strain evidence="3">B3</strain>
        <strain evidence="5">DSM 18796 / CECT 7217 / JCM 14584 / KCTC 4019 / B3</strain>
    </source>
</reference>
<dbReference type="STRING" id="795797.HacjB3_04025"/>
<keyword evidence="1" id="KW-0472">Membrane</keyword>